<evidence type="ECO:0000313" key="1">
    <source>
        <dbReference type="EMBL" id="GGI15040.1"/>
    </source>
</evidence>
<organism evidence="1 2">
    <name type="scientific">Gottfriedia solisilvae</name>
    <dbReference type="NCBI Taxonomy" id="1516104"/>
    <lineage>
        <taxon>Bacteria</taxon>
        <taxon>Bacillati</taxon>
        <taxon>Bacillota</taxon>
        <taxon>Bacilli</taxon>
        <taxon>Bacillales</taxon>
        <taxon>Bacillaceae</taxon>
        <taxon>Gottfriedia</taxon>
    </lineage>
</organism>
<dbReference type="AlphaFoldDB" id="A0A8J3AJN0"/>
<dbReference type="RefSeq" id="WP_087999946.1">
    <property type="nucleotide sequence ID" value="NZ_BMHB01000001.1"/>
</dbReference>
<comment type="caution">
    <text evidence="1">The sequence shown here is derived from an EMBL/GenBank/DDBJ whole genome shotgun (WGS) entry which is preliminary data.</text>
</comment>
<evidence type="ECO:0008006" key="3">
    <source>
        <dbReference type="Google" id="ProtNLM"/>
    </source>
</evidence>
<evidence type="ECO:0000313" key="2">
    <source>
        <dbReference type="Proteomes" id="UP000626244"/>
    </source>
</evidence>
<dbReference type="InterPro" id="IPR024496">
    <property type="entry name" value="Spore_germ_GerPE"/>
</dbReference>
<name>A0A8J3AJN0_9BACI</name>
<dbReference type="OrthoDB" id="2868905at2"/>
<dbReference type="Proteomes" id="UP000626244">
    <property type="component" value="Unassembled WGS sequence"/>
</dbReference>
<protein>
    <recommendedName>
        <fullName evidence="3">Spore germination protein GerPE</fullName>
    </recommendedName>
</protein>
<dbReference type="Pfam" id="PF10970">
    <property type="entry name" value="GerPE"/>
    <property type="match status" value="1"/>
</dbReference>
<reference evidence="2" key="1">
    <citation type="journal article" date="2019" name="Int. J. Syst. Evol. Microbiol.">
        <title>The Global Catalogue of Microorganisms (GCM) 10K type strain sequencing project: providing services to taxonomists for standard genome sequencing and annotation.</title>
        <authorList>
            <consortium name="The Broad Institute Genomics Platform"/>
            <consortium name="The Broad Institute Genome Sequencing Center for Infectious Disease"/>
            <person name="Wu L."/>
            <person name="Ma J."/>
        </authorList>
    </citation>
    <scope>NUCLEOTIDE SEQUENCE [LARGE SCALE GENOMIC DNA]</scope>
    <source>
        <strain evidence="2">CGMCC 1.14993</strain>
    </source>
</reference>
<proteinExistence type="predicted"/>
<dbReference type="EMBL" id="BMHB01000001">
    <property type="protein sequence ID" value="GGI15040.1"/>
    <property type="molecule type" value="Genomic_DNA"/>
</dbReference>
<gene>
    <name evidence="1" type="ORF">GCM10007380_25970</name>
</gene>
<keyword evidence="2" id="KW-1185">Reference proteome</keyword>
<accession>A0A8J3AJN0</accession>
<sequence>MFTIDPRFRLASVESFDVNSAITSSILQFGDVFSITAESNALAVQQQTANFTEFEKDPFEMMPYYKKKPTHAPVYPVILKRVNLNPTIQVRRVTFNGISTSGVSVVGSVHSATMMSRVRQIRQFDQYPQTAPPLHRKEN</sequence>